<dbReference type="PROSITE" id="PS51257">
    <property type="entry name" value="PROKAR_LIPOPROTEIN"/>
    <property type="match status" value="1"/>
</dbReference>
<dbReference type="OrthoDB" id="981312at2"/>
<keyword evidence="2" id="KW-1185">Reference proteome</keyword>
<dbReference type="KEGG" id="oho:Oweho_1862"/>
<name>G8R1R5_OWEHD</name>
<dbReference type="Proteomes" id="UP000005631">
    <property type="component" value="Chromosome"/>
</dbReference>
<dbReference type="RefSeq" id="WP_014202197.1">
    <property type="nucleotide sequence ID" value="NC_016599.1"/>
</dbReference>
<dbReference type="STRING" id="926562.Oweho_1862"/>
<gene>
    <name evidence="1" type="ordered locus">Oweho_1862</name>
</gene>
<protein>
    <submittedName>
        <fullName evidence="1">Uncharacterized protein</fullName>
    </submittedName>
</protein>
<dbReference type="EMBL" id="CP003156">
    <property type="protein sequence ID" value="AEV32841.1"/>
    <property type="molecule type" value="Genomic_DNA"/>
</dbReference>
<proteinExistence type="predicted"/>
<evidence type="ECO:0000313" key="1">
    <source>
        <dbReference type="EMBL" id="AEV32841.1"/>
    </source>
</evidence>
<evidence type="ECO:0000313" key="2">
    <source>
        <dbReference type="Proteomes" id="UP000005631"/>
    </source>
</evidence>
<dbReference type="HOGENOM" id="CLU_1203860_0_0_10"/>
<accession>G8R1R5</accession>
<sequence>MKNLIRFILLVIIISACTKDNDSRVRFKLRSNSPVQFGSSLRVFVTSENDDDRQYVISHPANREYDGSYETDSSRGSDNGWYFTSTYDGDGNLITDSTHVTIVPAAVPCKHPVDTLTSAFSNDDLYFYSVNGGMKGTGSYKIDAYGQHSELTMDFGQKSVPTESRTYISKESSVNNTVDEVSILLRWNVISFTGVPNQLAHLEMDSTRSTLTLCDFEMTSGTTKILVNTTLEL</sequence>
<reference evidence="1 2" key="1">
    <citation type="journal article" date="2012" name="Stand. Genomic Sci.">
        <title>Genome sequence of the orange-pigmented seawater bacterium Owenweeksia hongkongensis type strain (UST20020801(T)).</title>
        <authorList>
            <person name="Riedel T."/>
            <person name="Held B."/>
            <person name="Nolan M."/>
            <person name="Lucas S."/>
            <person name="Lapidus A."/>
            <person name="Tice H."/>
            <person name="Del Rio T.G."/>
            <person name="Cheng J.F."/>
            <person name="Han C."/>
            <person name="Tapia R."/>
            <person name="Goodwin L.A."/>
            <person name="Pitluck S."/>
            <person name="Liolios K."/>
            <person name="Mavromatis K."/>
            <person name="Pagani I."/>
            <person name="Ivanova N."/>
            <person name="Mikhailova N."/>
            <person name="Pati A."/>
            <person name="Chen A."/>
            <person name="Palaniappan K."/>
            <person name="Rohde M."/>
            <person name="Tindall B.J."/>
            <person name="Detter J.C."/>
            <person name="Goker M."/>
            <person name="Woyke T."/>
            <person name="Bristow J."/>
            <person name="Eisen J.A."/>
            <person name="Markowitz V."/>
            <person name="Hugenholtz P."/>
            <person name="Klenk H.P."/>
            <person name="Kyrpides N.C."/>
        </authorList>
    </citation>
    <scope>NUCLEOTIDE SEQUENCE</scope>
    <source>
        <strain evidence="2">DSM 17368 / JCM 12287 / NRRL B-23963</strain>
    </source>
</reference>
<dbReference type="AlphaFoldDB" id="G8R1R5"/>
<organism evidence="1 2">
    <name type="scientific">Owenweeksia hongkongensis (strain DSM 17368 / CIP 108786 / JCM 12287 / NRRL B-23963 / UST20020801)</name>
    <dbReference type="NCBI Taxonomy" id="926562"/>
    <lineage>
        <taxon>Bacteria</taxon>
        <taxon>Pseudomonadati</taxon>
        <taxon>Bacteroidota</taxon>
        <taxon>Flavobacteriia</taxon>
        <taxon>Flavobacteriales</taxon>
        <taxon>Owenweeksiaceae</taxon>
        <taxon>Owenweeksia</taxon>
    </lineage>
</organism>